<sequence>MQTGKIHIGISGWSYQDWKGLFYPQKLKSTDWLTFYANTFSTTEINASFYHLPLKKTVENWVHKVPDDFLFCPKMSQYVTHIQKLKNTEESLERFFQVFEPMHPKMGPVLIQLPPSLVFDYEVAEHFYKLLSTKYSMYSFAMEVRHSTWMQEESITLMAKYNIAFVISQSGHGFPYAEHVTADNIYIRFHGPHALYKSNYTEEMLLHFSTFIKKEVSNGHTIWAYFNNCYYGNAINNALQLIHMTSE</sequence>
<dbReference type="EMBL" id="FTOR01000001">
    <property type="protein sequence ID" value="SIS78414.1"/>
    <property type="molecule type" value="Genomic_DNA"/>
</dbReference>
<dbReference type="InterPro" id="IPR036520">
    <property type="entry name" value="UPF0759_sf"/>
</dbReference>
<dbReference type="PANTHER" id="PTHR30348:SF4">
    <property type="entry name" value="DUF72 DOMAIN-CONTAINING PROTEIN"/>
    <property type="match status" value="1"/>
</dbReference>
<dbReference type="SUPFAM" id="SSF117396">
    <property type="entry name" value="TM1631-like"/>
    <property type="match status" value="1"/>
</dbReference>
<gene>
    <name evidence="1" type="ORF">SAMN05421788_1011185</name>
</gene>
<dbReference type="PANTHER" id="PTHR30348">
    <property type="entry name" value="UNCHARACTERIZED PROTEIN YECE"/>
    <property type="match status" value="1"/>
</dbReference>
<evidence type="ECO:0000313" key="2">
    <source>
        <dbReference type="Proteomes" id="UP000186917"/>
    </source>
</evidence>
<dbReference type="KEGG" id="fln:FLA_5805"/>
<organism evidence="1 2">
    <name type="scientific">Filimonas lacunae</name>
    <dbReference type="NCBI Taxonomy" id="477680"/>
    <lineage>
        <taxon>Bacteria</taxon>
        <taxon>Pseudomonadati</taxon>
        <taxon>Bacteroidota</taxon>
        <taxon>Chitinophagia</taxon>
        <taxon>Chitinophagales</taxon>
        <taxon>Chitinophagaceae</taxon>
        <taxon>Filimonas</taxon>
    </lineage>
</organism>
<dbReference type="OrthoDB" id="9780310at2"/>
<dbReference type="RefSeq" id="WP_076376563.1">
    <property type="nucleotide sequence ID" value="NZ_AP017422.1"/>
</dbReference>
<accession>A0A173MQ19</accession>
<reference evidence="2" key="1">
    <citation type="submission" date="2017-01" db="EMBL/GenBank/DDBJ databases">
        <authorList>
            <person name="Varghese N."/>
            <person name="Submissions S."/>
        </authorList>
    </citation>
    <scope>NUCLEOTIDE SEQUENCE [LARGE SCALE GENOMIC DNA]</scope>
    <source>
        <strain evidence="2">DSM 21054</strain>
    </source>
</reference>
<proteinExistence type="predicted"/>
<protein>
    <submittedName>
        <fullName evidence="1">Uncharacterized conserved protein YecE, DUF72 family</fullName>
    </submittedName>
</protein>
<keyword evidence="2" id="KW-1185">Reference proteome</keyword>
<evidence type="ECO:0000313" key="1">
    <source>
        <dbReference type="EMBL" id="SIS78414.1"/>
    </source>
</evidence>
<dbReference type="Pfam" id="PF01904">
    <property type="entry name" value="DUF72"/>
    <property type="match status" value="1"/>
</dbReference>
<dbReference type="Proteomes" id="UP000186917">
    <property type="component" value="Unassembled WGS sequence"/>
</dbReference>
<dbReference type="AlphaFoldDB" id="A0A173MQ19"/>
<dbReference type="InterPro" id="IPR002763">
    <property type="entry name" value="DUF72"/>
</dbReference>
<dbReference type="Gene3D" id="3.20.20.410">
    <property type="entry name" value="Protein of unknown function UPF0759"/>
    <property type="match status" value="1"/>
</dbReference>
<dbReference type="STRING" id="477680.SAMN05421788_1011185"/>
<name>A0A173MQ19_9BACT</name>